<comment type="caution">
    <text evidence="2">The sequence shown here is derived from an EMBL/GenBank/DDBJ whole genome shotgun (WGS) entry which is preliminary data.</text>
</comment>
<keyword evidence="3" id="KW-1185">Reference proteome</keyword>
<name>A0A8H6YJ97_9AGAR</name>
<accession>A0A8H6YJ97</accession>
<reference evidence="2" key="1">
    <citation type="submission" date="2020-05" db="EMBL/GenBank/DDBJ databases">
        <title>Mycena genomes resolve the evolution of fungal bioluminescence.</title>
        <authorList>
            <person name="Tsai I.J."/>
        </authorList>
    </citation>
    <scope>NUCLEOTIDE SEQUENCE</scope>
    <source>
        <strain evidence="2">160909Yilan</strain>
    </source>
</reference>
<proteinExistence type="predicted"/>
<evidence type="ECO:0000313" key="2">
    <source>
        <dbReference type="EMBL" id="KAF7360848.1"/>
    </source>
</evidence>
<dbReference type="AlphaFoldDB" id="A0A8H6YJ97"/>
<organism evidence="2 3">
    <name type="scientific">Mycena sanguinolenta</name>
    <dbReference type="NCBI Taxonomy" id="230812"/>
    <lineage>
        <taxon>Eukaryota</taxon>
        <taxon>Fungi</taxon>
        <taxon>Dikarya</taxon>
        <taxon>Basidiomycota</taxon>
        <taxon>Agaricomycotina</taxon>
        <taxon>Agaricomycetes</taxon>
        <taxon>Agaricomycetidae</taxon>
        <taxon>Agaricales</taxon>
        <taxon>Marasmiineae</taxon>
        <taxon>Mycenaceae</taxon>
        <taxon>Mycena</taxon>
    </lineage>
</organism>
<feature type="region of interest" description="Disordered" evidence="1">
    <location>
        <begin position="150"/>
        <end position="196"/>
    </location>
</feature>
<gene>
    <name evidence="2" type="ORF">MSAN_01114200</name>
</gene>
<dbReference type="EMBL" id="JACAZH010000008">
    <property type="protein sequence ID" value="KAF7360848.1"/>
    <property type="molecule type" value="Genomic_DNA"/>
</dbReference>
<feature type="compositionally biased region" description="Low complexity" evidence="1">
    <location>
        <begin position="43"/>
        <end position="57"/>
    </location>
</feature>
<evidence type="ECO:0000256" key="1">
    <source>
        <dbReference type="SAM" id="MobiDB-lite"/>
    </source>
</evidence>
<feature type="compositionally biased region" description="Basic and acidic residues" evidence="1">
    <location>
        <begin position="157"/>
        <end position="169"/>
    </location>
</feature>
<evidence type="ECO:0000313" key="3">
    <source>
        <dbReference type="Proteomes" id="UP000623467"/>
    </source>
</evidence>
<protein>
    <submittedName>
        <fullName evidence="2">Uncharacterized protein</fullName>
    </submittedName>
</protein>
<sequence>MTTTMPPTTHALPHAHRLRLMRSTRKLGELLGETPLLVETLPTATSSVSTHSRSASTFTSEAASHGDSSHLARPMLLLHLPATSSSTAERTSVQSPLSPTFSLTLNSPVTPTFVVDTRRRKMAKLTRTLGENVPPELVFPTFKSRRRASTLSIPESMLERSSSDTHDSSSTHASTSSHEPLLPPSRPHRNTYRKEQGWSGEWVGNVADMDDVVRRLRGLKK</sequence>
<feature type="region of interest" description="Disordered" evidence="1">
    <location>
        <begin position="43"/>
        <end position="66"/>
    </location>
</feature>
<dbReference type="OrthoDB" id="3215907at2759"/>
<dbReference type="Proteomes" id="UP000623467">
    <property type="component" value="Unassembled WGS sequence"/>
</dbReference>